<organism evidence="2 3">
    <name type="scientific">Trichonephila clavata</name>
    <name type="common">Joro spider</name>
    <name type="synonym">Nephila clavata</name>
    <dbReference type="NCBI Taxonomy" id="2740835"/>
    <lineage>
        <taxon>Eukaryota</taxon>
        <taxon>Metazoa</taxon>
        <taxon>Ecdysozoa</taxon>
        <taxon>Arthropoda</taxon>
        <taxon>Chelicerata</taxon>
        <taxon>Arachnida</taxon>
        <taxon>Araneae</taxon>
        <taxon>Araneomorphae</taxon>
        <taxon>Entelegynae</taxon>
        <taxon>Araneoidea</taxon>
        <taxon>Nephilidae</taxon>
        <taxon>Trichonephila</taxon>
    </lineage>
</organism>
<gene>
    <name evidence="2" type="primary">X975_13721</name>
    <name evidence="2" type="ORF">TNCT_264731</name>
</gene>
<name>A0A8X6LDG2_TRICU</name>
<evidence type="ECO:0000313" key="3">
    <source>
        <dbReference type="Proteomes" id="UP000887116"/>
    </source>
</evidence>
<dbReference type="EMBL" id="BMAO01005871">
    <property type="protein sequence ID" value="GFR04467.1"/>
    <property type="molecule type" value="Genomic_DNA"/>
</dbReference>
<keyword evidence="3" id="KW-1185">Reference proteome</keyword>
<dbReference type="AlphaFoldDB" id="A0A8X6LDG2"/>
<dbReference type="InterPro" id="IPR029526">
    <property type="entry name" value="PGBD"/>
</dbReference>
<dbReference type="Pfam" id="PF13843">
    <property type="entry name" value="DDE_Tnp_1_7"/>
    <property type="match status" value="1"/>
</dbReference>
<reference evidence="2" key="1">
    <citation type="submission" date="2020-07" db="EMBL/GenBank/DDBJ databases">
        <title>Multicomponent nature underlies the extraordinary mechanical properties of spider dragline silk.</title>
        <authorList>
            <person name="Kono N."/>
            <person name="Nakamura H."/>
            <person name="Mori M."/>
            <person name="Yoshida Y."/>
            <person name="Ohtoshi R."/>
            <person name="Malay A.D."/>
            <person name="Moran D.A.P."/>
            <person name="Tomita M."/>
            <person name="Numata K."/>
            <person name="Arakawa K."/>
        </authorList>
    </citation>
    <scope>NUCLEOTIDE SEQUENCE</scope>
</reference>
<dbReference type="Proteomes" id="UP000887116">
    <property type="component" value="Unassembled WGS sequence"/>
</dbReference>
<evidence type="ECO:0000259" key="1">
    <source>
        <dbReference type="Pfam" id="PF13843"/>
    </source>
</evidence>
<feature type="domain" description="PiggyBac transposable element-derived protein" evidence="1">
    <location>
        <begin position="3"/>
        <end position="85"/>
    </location>
</feature>
<dbReference type="PANTHER" id="PTHR46599">
    <property type="entry name" value="PIGGYBAC TRANSPOSABLE ELEMENT-DERIVED PROTEIN 4"/>
    <property type="match status" value="1"/>
</dbReference>
<evidence type="ECO:0000313" key="2">
    <source>
        <dbReference type="EMBL" id="GFR04467.1"/>
    </source>
</evidence>
<sequence>MQDSKEVIALSNCHLSDITTVERTQRDGKKEKTECPVAIADYNNILGGVDLSDQKVSLYDFDRKSTKWWEKVFYKLFMTAVVNAYILFHESKQRKIPLLQFIVPLAEAMMMEGKENATVKRKRTGRPSNASKLMLNVGDHLPVEGPTRRRCVCCAKVKKEKRTKTVCTMCKIALCKDCFAVYHT</sequence>
<dbReference type="OrthoDB" id="6768848at2759"/>
<protein>
    <submittedName>
        <fullName evidence="2">PiggyBac transposable element-derived protein 4</fullName>
    </submittedName>
</protein>
<proteinExistence type="predicted"/>
<dbReference type="PANTHER" id="PTHR46599:SF3">
    <property type="entry name" value="PIGGYBAC TRANSPOSABLE ELEMENT-DERIVED PROTEIN 4"/>
    <property type="match status" value="1"/>
</dbReference>
<accession>A0A8X6LDG2</accession>
<comment type="caution">
    <text evidence="2">The sequence shown here is derived from an EMBL/GenBank/DDBJ whole genome shotgun (WGS) entry which is preliminary data.</text>
</comment>